<feature type="compositionally biased region" description="Basic and acidic residues" evidence="1">
    <location>
        <begin position="307"/>
        <end position="318"/>
    </location>
</feature>
<feature type="region of interest" description="Disordered" evidence="1">
    <location>
        <begin position="976"/>
        <end position="1130"/>
    </location>
</feature>
<feature type="region of interest" description="Disordered" evidence="1">
    <location>
        <begin position="295"/>
        <end position="330"/>
    </location>
</feature>
<evidence type="ECO:0000256" key="1">
    <source>
        <dbReference type="SAM" id="MobiDB-lite"/>
    </source>
</evidence>
<feature type="region of interest" description="Disordered" evidence="1">
    <location>
        <begin position="220"/>
        <end position="279"/>
    </location>
</feature>
<feature type="region of interest" description="Disordered" evidence="1">
    <location>
        <begin position="773"/>
        <end position="793"/>
    </location>
</feature>
<feature type="region of interest" description="Disordered" evidence="1">
    <location>
        <begin position="942"/>
        <end position="964"/>
    </location>
</feature>
<accession>A0ABR1XBG0</accession>
<evidence type="ECO:0000313" key="2">
    <source>
        <dbReference type="EMBL" id="KAK8094056.1"/>
    </source>
</evidence>
<feature type="compositionally biased region" description="Basic and acidic residues" evidence="1">
    <location>
        <begin position="227"/>
        <end position="237"/>
    </location>
</feature>
<feature type="compositionally biased region" description="Basic and acidic residues" evidence="1">
    <location>
        <begin position="1079"/>
        <end position="1118"/>
    </location>
</feature>
<gene>
    <name evidence="2" type="ORF">PG997_000741</name>
</gene>
<feature type="region of interest" description="Disordered" evidence="1">
    <location>
        <begin position="725"/>
        <end position="751"/>
    </location>
</feature>
<comment type="caution">
    <text evidence="2">The sequence shown here is derived from an EMBL/GenBank/DDBJ whole genome shotgun (WGS) entry which is preliminary data.</text>
</comment>
<feature type="compositionally biased region" description="Polar residues" evidence="1">
    <location>
        <begin position="489"/>
        <end position="499"/>
    </location>
</feature>
<feature type="region of interest" description="Disordered" evidence="1">
    <location>
        <begin position="144"/>
        <end position="169"/>
    </location>
</feature>
<feature type="compositionally biased region" description="Polar residues" evidence="1">
    <location>
        <begin position="594"/>
        <end position="613"/>
    </location>
</feature>
<dbReference type="Proteomes" id="UP001433268">
    <property type="component" value="Unassembled WGS sequence"/>
</dbReference>
<feature type="compositionally biased region" description="Polar residues" evidence="1">
    <location>
        <begin position="418"/>
        <end position="433"/>
    </location>
</feature>
<evidence type="ECO:0000313" key="3">
    <source>
        <dbReference type="Proteomes" id="UP001433268"/>
    </source>
</evidence>
<feature type="region of interest" description="Disordered" evidence="1">
    <location>
        <begin position="83"/>
        <end position="111"/>
    </location>
</feature>
<dbReference type="RefSeq" id="XP_066674829.1">
    <property type="nucleotide sequence ID" value="XM_066805056.1"/>
</dbReference>
<feature type="compositionally biased region" description="Basic and acidic residues" evidence="1">
    <location>
        <begin position="403"/>
        <end position="417"/>
    </location>
</feature>
<reference evidence="2 3" key="1">
    <citation type="submission" date="2023-01" db="EMBL/GenBank/DDBJ databases">
        <title>Analysis of 21 Apiospora genomes using comparative genomics revels a genus with tremendous synthesis potential of carbohydrate active enzymes and secondary metabolites.</title>
        <authorList>
            <person name="Sorensen T."/>
        </authorList>
    </citation>
    <scope>NUCLEOTIDE SEQUENCE [LARGE SCALE GENOMIC DNA]</scope>
    <source>
        <strain evidence="2 3">CBS 114990</strain>
    </source>
</reference>
<feature type="region of interest" description="Disordered" evidence="1">
    <location>
        <begin position="465"/>
        <end position="506"/>
    </location>
</feature>
<protein>
    <submittedName>
        <fullName evidence="2">Uncharacterized protein</fullName>
    </submittedName>
</protein>
<feature type="region of interest" description="Disordered" evidence="1">
    <location>
        <begin position="362"/>
        <end position="451"/>
    </location>
</feature>
<feature type="compositionally biased region" description="Basic and acidic residues" evidence="1">
    <location>
        <begin position="1020"/>
        <end position="1037"/>
    </location>
</feature>
<organism evidence="2 3">
    <name type="scientific">Apiospora hydei</name>
    <dbReference type="NCBI Taxonomy" id="1337664"/>
    <lineage>
        <taxon>Eukaryota</taxon>
        <taxon>Fungi</taxon>
        <taxon>Dikarya</taxon>
        <taxon>Ascomycota</taxon>
        <taxon>Pezizomycotina</taxon>
        <taxon>Sordariomycetes</taxon>
        <taxon>Xylariomycetidae</taxon>
        <taxon>Amphisphaeriales</taxon>
        <taxon>Apiosporaceae</taxon>
        <taxon>Apiospora</taxon>
    </lineage>
</organism>
<dbReference type="GeneID" id="92038116"/>
<feature type="region of interest" description="Disordered" evidence="1">
    <location>
        <begin position="811"/>
        <end position="853"/>
    </location>
</feature>
<dbReference type="EMBL" id="JAQQWN010000002">
    <property type="protein sequence ID" value="KAK8094056.1"/>
    <property type="molecule type" value="Genomic_DNA"/>
</dbReference>
<feature type="region of interest" description="Disordered" evidence="1">
    <location>
        <begin position="587"/>
        <end position="613"/>
    </location>
</feature>
<keyword evidence="3" id="KW-1185">Reference proteome</keyword>
<name>A0ABR1XBG0_9PEZI</name>
<proteinExistence type="predicted"/>
<sequence>MQRDPSRTSSLKGGYRRDGITSWTATGECESQPWYGRAKETAGDLDFPHAFPEKLIPSTYIVLLWAEQGRTMSLLCCCRSRKVPPSSPRASTPEPELPARPAQAKPSAVPYSGIPTGVRAAATANHSEAPSRIRTPMKQSTVDLSSLEVEESDDGHDGAGLGSAKNSSTSTLEVLKARFIRRLSQLSERNSGSRHTPCSEGELARRAELKRLRQKRIEEELKDEQEAEKKTVPRDCRNSSGQHSGEFPGGGPRDSIEFGVTGPEGAKSDNTSLHDAHKHPLTIDEVIARAIRQRSFSDVGSHKRHSSHEDKSLREYRSLPEMPSSPRLQPVYLPSVYSSNSIASWRLSYSASNLVGSLKQSMESTSNLPTEDPIKEVDSESPSAVTPKPRDHVKTSSSGSDADAEKALELETSERKSSAGSNLTSPATETAATTFDMGKRGSTQSTIGRHSPLDMWLQIQGLELPRCSTSDPSAGMTESGDETKPVDPSSPTQQDQALDTSLPAPDNVDTLWLSVGRREPISHLVAQDRRQIQETTENSSEEDLGIYLQQRRSISSHYTTQSSNPRSPPPLPVMMTPNSVMYRGIYITHPTPDMPQSSGRTTSNEGSDTSSYKTALDEASRLHPVAALNTTSLRRPTDETMSSIQSETESFRQREVELLSVAKRFAGADAGRYQGSHTVSKFREEFDTPQSQNQRFFRSSIFQRCPSRSGRNVKRQFPRTKTATTGTVWRPPLTPAKLPPLDQTPHWFPVTPSNKRQRAVRLEADRREVLRRDREKFHASSHTDLSTEERLQSTPVDRPLYPKVEAKGMSSASEVYLPLRQSKPPPKSWARWPSHTRAARNGPAQQHDSIRPKDFAVDRVASAGPKDRTGSLSGKFGKAIQRSIARIMPNNDGNLSATPNFAAESARRGEPGGYLEYPELELLPMAGGYKELEALERQINHIKRPSENQPTPRPSPNRSPRIPLGQRLADDVHRFQHGGRAGTPEANEHPMTLSLPKLATPTGMHRTAPRVVSEVTTHYETPKSHLSYEDCVPKHMLDDDEGSSKSDSSVNVRRSKSNIEHRNPAQVKYGTWNGRSGRSKAEPVLRKSTHEFGVELEELLDRERDKALDVGVKREDAKSPGGSRPTTIYP</sequence>